<organism evidence="1 2">
    <name type="scientific">Aliivibrio wodanis</name>
    <dbReference type="NCBI Taxonomy" id="80852"/>
    <lineage>
        <taxon>Bacteria</taxon>
        <taxon>Pseudomonadati</taxon>
        <taxon>Pseudomonadota</taxon>
        <taxon>Gammaproteobacteria</taxon>
        <taxon>Vibrionales</taxon>
        <taxon>Vibrionaceae</taxon>
        <taxon>Aliivibrio</taxon>
    </lineage>
</organism>
<name>A0A090IEB2_9GAMM</name>
<dbReference type="EMBL" id="LN554849">
    <property type="protein sequence ID" value="CED58014.1"/>
    <property type="molecule type" value="Genomic_DNA"/>
</dbReference>
<accession>A0A090IEB2</accession>
<dbReference type="KEGG" id="awd:AWOD_p150_01"/>
<protein>
    <submittedName>
        <fullName evidence="1">Uncharacterized protein</fullName>
    </submittedName>
</protein>
<proteinExistence type="predicted"/>
<dbReference type="PATRIC" id="fig|80852.17.peg.4123"/>
<keyword evidence="1" id="KW-0614">Plasmid</keyword>
<gene>
    <name evidence="1" type="ORF">AWOD_p150_01</name>
</gene>
<geneLocation type="plasmid" evidence="1 2">
    <name>pAWOD150</name>
</geneLocation>
<evidence type="ECO:0000313" key="2">
    <source>
        <dbReference type="Proteomes" id="UP000032427"/>
    </source>
</evidence>
<sequence length="77" mass="8984">MLGRLLKQRYIMNKTNLSVDIHLHTSKEPLNKLYSLKLNQSQLDFLHKNPDDIQPSVYLRNLLVNDMNRVEGVNHAS</sequence>
<evidence type="ECO:0000313" key="1">
    <source>
        <dbReference type="EMBL" id="CED58014.1"/>
    </source>
</evidence>
<dbReference type="Proteomes" id="UP000032427">
    <property type="component" value="Plasmid pAWOD150"/>
</dbReference>
<dbReference type="AlphaFoldDB" id="A0A090IEB2"/>
<reference evidence="2" key="1">
    <citation type="submission" date="2014-09" db="EMBL/GenBank/DDBJ databases">
        <authorList>
            <person name="Hjerde E."/>
        </authorList>
    </citation>
    <scope>NUCLEOTIDE SEQUENCE [LARGE SCALE GENOMIC DNA]</scope>
    <source>
        <strain evidence="2">06/09/139</strain>
        <plasmid evidence="2">pAWOD150</plasmid>
    </source>
</reference>
<keyword evidence="2" id="KW-1185">Reference proteome</keyword>
<dbReference type="HOGENOM" id="CLU_2630278_0_0_6"/>